<evidence type="ECO:0000313" key="2">
    <source>
        <dbReference type="EMBL" id="WVZ50986.1"/>
    </source>
</evidence>
<feature type="compositionally biased region" description="Basic and acidic residues" evidence="1">
    <location>
        <begin position="279"/>
        <end position="291"/>
    </location>
</feature>
<feature type="compositionally biased region" description="Basic and acidic residues" evidence="1">
    <location>
        <begin position="46"/>
        <end position="77"/>
    </location>
</feature>
<reference evidence="2 3" key="1">
    <citation type="submission" date="2024-02" db="EMBL/GenBank/DDBJ databases">
        <title>High-quality chromosome-scale genome assembly of Pensacola bahiagrass (Paspalum notatum Flugge var. saurae).</title>
        <authorList>
            <person name="Vega J.M."/>
            <person name="Podio M."/>
            <person name="Orjuela J."/>
            <person name="Siena L.A."/>
            <person name="Pessino S.C."/>
            <person name="Combes M.C."/>
            <person name="Mariac C."/>
            <person name="Albertini E."/>
            <person name="Pupilli F."/>
            <person name="Ortiz J.P.A."/>
            <person name="Leblanc O."/>
        </authorList>
    </citation>
    <scope>NUCLEOTIDE SEQUENCE [LARGE SCALE GENOMIC DNA]</scope>
    <source>
        <strain evidence="2">R1</strain>
        <tissue evidence="2">Leaf</tissue>
    </source>
</reference>
<feature type="region of interest" description="Disordered" evidence="1">
    <location>
        <begin position="34"/>
        <end position="142"/>
    </location>
</feature>
<feature type="region of interest" description="Disordered" evidence="1">
    <location>
        <begin position="259"/>
        <end position="291"/>
    </location>
</feature>
<dbReference type="Proteomes" id="UP001341281">
    <property type="component" value="Chromosome 01"/>
</dbReference>
<keyword evidence="3" id="KW-1185">Reference proteome</keyword>
<sequence>MARERRQRWRPYIEELPRREARHLQSGRLANNCCTGAHLRTGTTPDMRRVPGKDATDGSPRRREDKTPPRSHTEAHRRPSASIASRAIGHLHLPGEGVRPPLLPSADAARQRSSRRACRGARRGRHHDRWRVSTDGGGAMRAHRDTVNMHGELLAREPVTPERAAFVLPLCMAMQAHVQVHLPERPATLRRWPSNYPNFVQRRSTSPMMMLLPGRVRSSPAAPTCMLIYCYHYIYYASFDTDEADDAGLHQLMDTDEAIDDANTPTSTPTSSCARRSKAKIEHDDHTTTAV</sequence>
<accession>A0AAQ3SFT1</accession>
<name>A0AAQ3SFT1_PASNO</name>
<dbReference type="EMBL" id="CP144745">
    <property type="protein sequence ID" value="WVZ50986.1"/>
    <property type="molecule type" value="Genomic_DNA"/>
</dbReference>
<dbReference type="AlphaFoldDB" id="A0AAQ3SFT1"/>
<protein>
    <submittedName>
        <fullName evidence="2">Uncharacterized protein</fullName>
    </submittedName>
</protein>
<organism evidence="2 3">
    <name type="scientific">Paspalum notatum var. saurae</name>
    <dbReference type="NCBI Taxonomy" id="547442"/>
    <lineage>
        <taxon>Eukaryota</taxon>
        <taxon>Viridiplantae</taxon>
        <taxon>Streptophyta</taxon>
        <taxon>Embryophyta</taxon>
        <taxon>Tracheophyta</taxon>
        <taxon>Spermatophyta</taxon>
        <taxon>Magnoliopsida</taxon>
        <taxon>Liliopsida</taxon>
        <taxon>Poales</taxon>
        <taxon>Poaceae</taxon>
        <taxon>PACMAD clade</taxon>
        <taxon>Panicoideae</taxon>
        <taxon>Andropogonodae</taxon>
        <taxon>Paspaleae</taxon>
        <taxon>Paspalinae</taxon>
        <taxon>Paspalum</taxon>
    </lineage>
</organism>
<evidence type="ECO:0000256" key="1">
    <source>
        <dbReference type="SAM" id="MobiDB-lite"/>
    </source>
</evidence>
<proteinExistence type="predicted"/>
<feature type="compositionally biased region" description="Basic residues" evidence="1">
    <location>
        <begin position="112"/>
        <end position="129"/>
    </location>
</feature>
<feature type="compositionally biased region" description="Polar residues" evidence="1">
    <location>
        <begin position="263"/>
        <end position="274"/>
    </location>
</feature>
<evidence type="ECO:0000313" key="3">
    <source>
        <dbReference type="Proteomes" id="UP001341281"/>
    </source>
</evidence>
<gene>
    <name evidence="2" type="ORF">U9M48_002182</name>
</gene>